<accession>A0A4U8Z7T1</accession>
<organism evidence="1 3">
    <name type="scientific">Methylocella tundrae</name>
    <dbReference type="NCBI Taxonomy" id="227605"/>
    <lineage>
        <taxon>Bacteria</taxon>
        <taxon>Pseudomonadati</taxon>
        <taxon>Pseudomonadota</taxon>
        <taxon>Alphaproteobacteria</taxon>
        <taxon>Hyphomicrobiales</taxon>
        <taxon>Beijerinckiaceae</taxon>
        <taxon>Methylocella</taxon>
    </lineage>
</organism>
<dbReference type="EMBL" id="LR536452">
    <property type="protein sequence ID" value="VFU17680.1"/>
    <property type="molecule type" value="Genomic_DNA"/>
</dbReference>
<proteinExistence type="predicted"/>
<sequence>MVEAAYVVDEPAGCSRRIRNACFRDNGLISRFGQLGHVSFGPWQTVTMSAFYRSAPESCQSLSGPLLPLG</sequence>
<reference evidence="2 4" key="2">
    <citation type="submission" date="2019-05" db="EMBL/GenBank/DDBJ databases">
        <authorList>
            <person name="Farhan Ul Haque M."/>
        </authorList>
    </citation>
    <scope>NUCLEOTIDE SEQUENCE [LARGE SCALE GENOMIC DNA]</scope>
    <source>
        <strain evidence="2">2</strain>
    </source>
</reference>
<protein>
    <submittedName>
        <fullName evidence="1">Uncharacterized protein</fullName>
    </submittedName>
</protein>
<dbReference type="Proteomes" id="UP000294360">
    <property type="component" value="Plasmid 3"/>
</dbReference>
<evidence type="ECO:0000313" key="3">
    <source>
        <dbReference type="Proteomes" id="UP000294360"/>
    </source>
</evidence>
<geneLocation type="plasmid" evidence="1 3">
    <name>3</name>
</geneLocation>
<evidence type="ECO:0000313" key="4">
    <source>
        <dbReference type="Proteomes" id="UP000485880"/>
    </source>
</evidence>
<dbReference type="KEGG" id="mtun:MTUNDRAET4_0194.2"/>
<dbReference type="AlphaFoldDB" id="A0A4U8Z7T1"/>
<gene>
    <name evidence="2" type="ORF">MPC4_110124</name>
    <name evidence="1" type="ORF">MTUNDRAET4_0194</name>
</gene>
<dbReference type="Proteomes" id="UP000485880">
    <property type="component" value="Unassembled WGS sequence"/>
</dbReference>
<dbReference type="EMBL" id="CABFMQ020000013">
    <property type="protein sequence ID" value="VTZ48824.1"/>
    <property type="molecule type" value="Genomic_DNA"/>
</dbReference>
<evidence type="ECO:0000313" key="2">
    <source>
        <dbReference type="EMBL" id="VTZ48824.1"/>
    </source>
</evidence>
<keyword evidence="1" id="KW-0614">Plasmid</keyword>
<reference evidence="1 3" key="1">
    <citation type="submission" date="2019-03" db="EMBL/GenBank/DDBJ databases">
        <authorList>
            <person name="Kox A.R. M."/>
        </authorList>
    </citation>
    <scope>NUCLEOTIDE SEQUENCE [LARGE SCALE GENOMIC DNA]</scope>
    <source>
        <strain evidence="1">MTUNDRAET4 annotated genome</strain>
        <plasmid evidence="3">3</plasmid>
    </source>
</reference>
<keyword evidence="4" id="KW-1185">Reference proteome</keyword>
<evidence type="ECO:0000313" key="1">
    <source>
        <dbReference type="EMBL" id="VFU17680.1"/>
    </source>
</evidence>
<name>A0A4U8Z7T1_METTU</name>